<evidence type="ECO:0000313" key="1">
    <source>
        <dbReference type="WBParaSite" id="HPLM_0001560101-mRNA-1"/>
    </source>
</evidence>
<dbReference type="WBParaSite" id="HPLM_0001560101-mRNA-1">
    <property type="protein sequence ID" value="HPLM_0001560101-mRNA-1"/>
    <property type="gene ID" value="HPLM_0001560101"/>
</dbReference>
<sequence length="127" mass="14713">LHQVGRYYSARWTFRRHGWKQWKKRLDLIRNTSIELFGDKSTSSHLMAQCFPRQQFRSMASKRSCEKQELTSGLPPPNRIPLACWRLAGRDKCSSCSSSNSSGGAGLSDCYRDRRPYLQFLSLCTQF</sequence>
<protein>
    <submittedName>
        <fullName evidence="1">PH domain-containing protein</fullName>
    </submittedName>
</protein>
<dbReference type="AlphaFoldDB" id="A0A0N4WV82"/>
<reference evidence="1" key="1">
    <citation type="submission" date="2017-02" db="UniProtKB">
        <authorList>
            <consortium name="WormBaseParasite"/>
        </authorList>
    </citation>
    <scope>IDENTIFICATION</scope>
</reference>
<name>A0A0N4WV82_HAEPC</name>
<organism evidence="1">
    <name type="scientific">Haemonchus placei</name>
    <name type="common">Barber's pole worm</name>
    <dbReference type="NCBI Taxonomy" id="6290"/>
    <lineage>
        <taxon>Eukaryota</taxon>
        <taxon>Metazoa</taxon>
        <taxon>Ecdysozoa</taxon>
        <taxon>Nematoda</taxon>
        <taxon>Chromadorea</taxon>
        <taxon>Rhabditida</taxon>
        <taxon>Rhabditina</taxon>
        <taxon>Rhabditomorpha</taxon>
        <taxon>Strongyloidea</taxon>
        <taxon>Trichostrongylidae</taxon>
        <taxon>Haemonchus</taxon>
    </lineage>
</organism>
<accession>A0A0N4WV82</accession>
<proteinExistence type="predicted"/>